<protein>
    <submittedName>
        <fullName evidence="1">Uncharacterized protein</fullName>
    </submittedName>
</protein>
<name>A0A2S9YSW3_9BACT</name>
<dbReference type="AlphaFoldDB" id="A0A2S9YSW3"/>
<reference evidence="1 2" key="1">
    <citation type="submission" date="2018-03" db="EMBL/GenBank/DDBJ databases">
        <title>Draft Genome Sequences of the Obligatory Marine Myxobacteria Enhygromyxa salina SWB007.</title>
        <authorList>
            <person name="Poehlein A."/>
            <person name="Moghaddam J.A."/>
            <person name="Harms H."/>
            <person name="Alanjari M."/>
            <person name="Koenig G.M."/>
            <person name="Daniel R."/>
            <person name="Schaeberle T.F."/>
        </authorList>
    </citation>
    <scope>NUCLEOTIDE SEQUENCE [LARGE SCALE GENOMIC DNA]</scope>
    <source>
        <strain evidence="1 2">SWB007</strain>
    </source>
</reference>
<gene>
    <name evidence="1" type="ORF">ENSA7_21320</name>
</gene>
<dbReference type="EMBL" id="PVNL01000044">
    <property type="protein sequence ID" value="PRQ08160.1"/>
    <property type="molecule type" value="Genomic_DNA"/>
</dbReference>
<sequence>MMLFAPGTDPAGLANFIGYSLAHNAERYGIQVTPACGCPTTTTRT</sequence>
<comment type="caution">
    <text evidence="1">The sequence shown here is derived from an EMBL/GenBank/DDBJ whole genome shotgun (WGS) entry which is preliminary data.</text>
</comment>
<accession>A0A2S9YSW3</accession>
<evidence type="ECO:0000313" key="1">
    <source>
        <dbReference type="EMBL" id="PRQ08160.1"/>
    </source>
</evidence>
<dbReference type="Proteomes" id="UP000238823">
    <property type="component" value="Unassembled WGS sequence"/>
</dbReference>
<proteinExistence type="predicted"/>
<organism evidence="1 2">
    <name type="scientific">Enhygromyxa salina</name>
    <dbReference type="NCBI Taxonomy" id="215803"/>
    <lineage>
        <taxon>Bacteria</taxon>
        <taxon>Pseudomonadati</taxon>
        <taxon>Myxococcota</taxon>
        <taxon>Polyangia</taxon>
        <taxon>Nannocystales</taxon>
        <taxon>Nannocystaceae</taxon>
        <taxon>Enhygromyxa</taxon>
    </lineage>
</organism>
<evidence type="ECO:0000313" key="2">
    <source>
        <dbReference type="Proteomes" id="UP000238823"/>
    </source>
</evidence>